<protein>
    <submittedName>
        <fullName evidence="1">Uncharacterized protein</fullName>
    </submittedName>
</protein>
<sequence>MSAALPDEILSEILSPALKVSDERFSDTSNVSPFAKYEFSTSAYLVVCKDWLRVATPLLYNVVILRSRSQANALEKVLQKYKEFGRFIHKLRVEGGYGMAMHTILKSAPNITDIFLTLKIWSDDSTQGLCNGLPLINPHRVIVVDPHERKARKNQNLAALTAVLLRCIREWDNMRVFDFPYSTSYGDPLWAERAMKLVEALGHSKGLHTILLGQFFQIPPFLRSLSKIPTVQTLQFKVHPTYIKTAIDGHPRLKALVRYPPESVEVPEGLVHIPDIAPSLNPSFIPMGSASEDTRERVWSRVFSFAMYVEAHSPGSTFREKHSHKSHLAIVLVSKYFNRLALPYLYECPNLSDEGAKLLAEQLPNRPELGSFIKILSMPYASTDIKLTLISLATNLQRFLPSQYLSLGCFEALGRSAGSSLREVSLSFEDIEIPTSLLASFTELRELTISASAVKVVPDTTSENVLHKLHTLRIDSMFQDISFLDAFSMIRLPALRTLRIDFYRSLALDADNSIIQFLKAHGSSLRHLSFQFSRQMLPYLKLFDICQELVEVKFLENAKLPREILTCMTPHKSLAKIIVDKTVDDPGDFDPAMFPALREIQIQACKWPTTEREISKSDWVPLAEAWLKRGIKLTDSDGEHWIPRVKRARGR</sequence>
<dbReference type="InterPro" id="IPR032675">
    <property type="entry name" value="LRR_dom_sf"/>
</dbReference>
<accession>A0AAD7MXI7</accession>
<evidence type="ECO:0000313" key="2">
    <source>
        <dbReference type="Proteomes" id="UP001215598"/>
    </source>
</evidence>
<keyword evidence="2" id="KW-1185">Reference proteome</keyword>
<name>A0AAD7MXI7_9AGAR</name>
<reference evidence="1" key="1">
    <citation type="submission" date="2023-03" db="EMBL/GenBank/DDBJ databases">
        <title>Massive genome expansion in bonnet fungi (Mycena s.s.) driven by repeated elements and novel gene families across ecological guilds.</title>
        <authorList>
            <consortium name="Lawrence Berkeley National Laboratory"/>
            <person name="Harder C.B."/>
            <person name="Miyauchi S."/>
            <person name="Viragh M."/>
            <person name="Kuo A."/>
            <person name="Thoen E."/>
            <person name="Andreopoulos B."/>
            <person name="Lu D."/>
            <person name="Skrede I."/>
            <person name="Drula E."/>
            <person name="Henrissat B."/>
            <person name="Morin E."/>
            <person name="Kohler A."/>
            <person name="Barry K."/>
            <person name="LaButti K."/>
            <person name="Morin E."/>
            <person name="Salamov A."/>
            <person name="Lipzen A."/>
            <person name="Mereny Z."/>
            <person name="Hegedus B."/>
            <person name="Baldrian P."/>
            <person name="Stursova M."/>
            <person name="Weitz H."/>
            <person name="Taylor A."/>
            <person name="Grigoriev I.V."/>
            <person name="Nagy L.G."/>
            <person name="Martin F."/>
            <person name="Kauserud H."/>
        </authorList>
    </citation>
    <scope>NUCLEOTIDE SEQUENCE</scope>
    <source>
        <strain evidence="1">CBHHK182m</strain>
    </source>
</reference>
<dbReference type="AlphaFoldDB" id="A0AAD7MXI7"/>
<evidence type="ECO:0000313" key="1">
    <source>
        <dbReference type="EMBL" id="KAJ7737357.1"/>
    </source>
</evidence>
<gene>
    <name evidence="1" type="ORF">B0H16DRAFT_1572288</name>
</gene>
<dbReference type="Proteomes" id="UP001215598">
    <property type="component" value="Unassembled WGS sequence"/>
</dbReference>
<dbReference type="SUPFAM" id="SSF52047">
    <property type="entry name" value="RNI-like"/>
    <property type="match status" value="1"/>
</dbReference>
<dbReference type="EMBL" id="JARKIB010000117">
    <property type="protein sequence ID" value="KAJ7737357.1"/>
    <property type="molecule type" value="Genomic_DNA"/>
</dbReference>
<organism evidence="1 2">
    <name type="scientific">Mycena metata</name>
    <dbReference type="NCBI Taxonomy" id="1033252"/>
    <lineage>
        <taxon>Eukaryota</taxon>
        <taxon>Fungi</taxon>
        <taxon>Dikarya</taxon>
        <taxon>Basidiomycota</taxon>
        <taxon>Agaricomycotina</taxon>
        <taxon>Agaricomycetes</taxon>
        <taxon>Agaricomycetidae</taxon>
        <taxon>Agaricales</taxon>
        <taxon>Marasmiineae</taxon>
        <taxon>Mycenaceae</taxon>
        <taxon>Mycena</taxon>
    </lineage>
</organism>
<dbReference type="Gene3D" id="3.80.10.10">
    <property type="entry name" value="Ribonuclease Inhibitor"/>
    <property type="match status" value="1"/>
</dbReference>
<comment type="caution">
    <text evidence="1">The sequence shown here is derived from an EMBL/GenBank/DDBJ whole genome shotgun (WGS) entry which is preliminary data.</text>
</comment>
<proteinExistence type="predicted"/>